<accession>A0A0A9DGS0</accession>
<protein>
    <recommendedName>
        <fullName evidence="3">Big map kinase/bmk</fullName>
    </recommendedName>
</protein>
<sequence length="132" mass="14894">MSKEEIRELIFREILEYHPQLLNSYINGTEKTTFLYPSAVDQFKKQFSHLEESGDNGSSVPMERKHASLPRTTIVHSNSIPPKEQPLVASSRGRLVPDASCKNPLEKERFPGNVPRASQAPQELQAGALFIY</sequence>
<evidence type="ECO:0000256" key="1">
    <source>
        <dbReference type="SAM" id="MobiDB-lite"/>
    </source>
</evidence>
<dbReference type="EMBL" id="GBRH01214933">
    <property type="protein sequence ID" value="JAD82962.1"/>
    <property type="molecule type" value="Transcribed_RNA"/>
</dbReference>
<dbReference type="AlphaFoldDB" id="A0A0A9DGS0"/>
<feature type="compositionally biased region" description="Polar residues" evidence="1">
    <location>
        <begin position="71"/>
        <end position="80"/>
    </location>
</feature>
<reference evidence="2" key="2">
    <citation type="journal article" date="2015" name="Data Brief">
        <title>Shoot transcriptome of the giant reed, Arundo donax.</title>
        <authorList>
            <person name="Barrero R.A."/>
            <person name="Guerrero F.D."/>
            <person name="Moolhuijzen P."/>
            <person name="Goolsby J.A."/>
            <person name="Tidwell J."/>
            <person name="Bellgard S.E."/>
            <person name="Bellgard M.I."/>
        </authorList>
    </citation>
    <scope>NUCLEOTIDE SEQUENCE</scope>
    <source>
        <tissue evidence="2">Shoot tissue taken approximately 20 cm above the soil surface</tissue>
    </source>
</reference>
<feature type="region of interest" description="Disordered" evidence="1">
    <location>
        <begin position="71"/>
        <end position="116"/>
    </location>
</feature>
<organism evidence="2">
    <name type="scientific">Arundo donax</name>
    <name type="common">Giant reed</name>
    <name type="synonym">Donax arundinaceus</name>
    <dbReference type="NCBI Taxonomy" id="35708"/>
    <lineage>
        <taxon>Eukaryota</taxon>
        <taxon>Viridiplantae</taxon>
        <taxon>Streptophyta</taxon>
        <taxon>Embryophyta</taxon>
        <taxon>Tracheophyta</taxon>
        <taxon>Spermatophyta</taxon>
        <taxon>Magnoliopsida</taxon>
        <taxon>Liliopsida</taxon>
        <taxon>Poales</taxon>
        <taxon>Poaceae</taxon>
        <taxon>PACMAD clade</taxon>
        <taxon>Arundinoideae</taxon>
        <taxon>Arundineae</taxon>
        <taxon>Arundo</taxon>
    </lineage>
</organism>
<name>A0A0A9DGS0_ARUDO</name>
<evidence type="ECO:0000313" key="2">
    <source>
        <dbReference type="EMBL" id="JAD82962.1"/>
    </source>
</evidence>
<proteinExistence type="predicted"/>
<reference evidence="2" key="1">
    <citation type="submission" date="2014-09" db="EMBL/GenBank/DDBJ databases">
        <authorList>
            <person name="Magalhaes I.L.F."/>
            <person name="Oliveira U."/>
            <person name="Santos F.R."/>
            <person name="Vidigal T.H.D.A."/>
            <person name="Brescovit A.D."/>
            <person name="Santos A.J."/>
        </authorList>
    </citation>
    <scope>NUCLEOTIDE SEQUENCE</scope>
    <source>
        <tissue evidence="2">Shoot tissue taken approximately 20 cm above the soil surface</tissue>
    </source>
</reference>
<evidence type="ECO:0008006" key="3">
    <source>
        <dbReference type="Google" id="ProtNLM"/>
    </source>
</evidence>